<feature type="signal peptide" evidence="1">
    <location>
        <begin position="1"/>
        <end position="22"/>
    </location>
</feature>
<evidence type="ECO:0000256" key="1">
    <source>
        <dbReference type="SAM" id="SignalP"/>
    </source>
</evidence>
<accession>A0A975EN00</accession>
<dbReference type="Gene3D" id="2.60.120.200">
    <property type="match status" value="1"/>
</dbReference>
<dbReference type="KEGG" id="cact:HZ995_11150"/>
<organism evidence="2 3">
    <name type="scientific">Cognatishimia activa</name>
    <dbReference type="NCBI Taxonomy" id="1715691"/>
    <lineage>
        <taxon>Bacteria</taxon>
        <taxon>Pseudomonadati</taxon>
        <taxon>Pseudomonadota</taxon>
        <taxon>Alphaproteobacteria</taxon>
        <taxon>Rhodobacterales</taxon>
        <taxon>Paracoccaceae</taxon>
        <taxon>Cognatishimia</taxon>
    </lineage>
</organism>
<dbReference type="Proteomes" id="UP000665026">
    <property type="component" value="Chromosome"/>
</dbReference>
<keyword evidence="1" id="KW-0732">Signal</keyword>
<dbReference type="AlphaFoldDB" id="A0A975EN00"/>
<evidence type="ECO:0000313" key="2">
    <source>
        <dbReference type="EMBL" id="QTN35040.1"/>
    </source>
</evidence>
<reference evidence="2" key="1">
    <citation type="submission" date="2020-07" db="EMBL/GenBank/DDBJ databases">
        <title>Genome sequences of bacteria associated with the marine, planktonic diatom Thalassiosira profunda strain ECT2AJA-044.</title>
        <authorList>
            <person name="Gargas C.B."/>
            <person name="Roberts W.R."/>
            <person name="Alverson A.J."/>
        </authorList>
    </citation>
    <scope>NUCLEOTIDE SEQUENCE</scope>
    <source>
        <strain evidence="2">ECT2AJA-044</strain>
    </source>
</reference>
<sequence length="229" mass="25874">MKYILPIVAALFVSFAVSSAHATPLNQWKISCGVDKGSIKKKGKTRIFKTSTNHCTGGVFQQRAEITSKKVSPNIKGKYRFTSTISMTNNKNEKFDIFQMHDGRDGCAPPLKVTVLSNGRFKLEADYKTGKGESCVRDVFAQSTKSNVVFKRNGQPQQLDVFVDFRGKAHFSVQVFLDGKLAAQGDYSPPEGKGYFKSRHFYFKHGVYSYRMFDYEMVSQNMSVKRVKK</sequence>
<dbReference type="EMBL" id="CP060010">
    <property type="protein sequence ID" value="QTN35040.1"/>
    <property type="molecule type" value="Genomic_DNA"/>
</dbReference>
<protein>
    <recommendedName>
        <fullName evidence="4">Alginate lyase 2 domain-containing protein</fullName>
    </recommendedName>
</protein>
<evidence type="ECO:0000313" key="3">
    <source>
        <dbReference type="Proteomes" id="UP000665026"/>
    </source>
</evidence>
<name>A0A975EN00_9RHOB</name>
<gene>
    <name evidence="2" type="ORF">HZ995_11150</name>
</gene>
<dbReference type="RefSeq" id="WP_209355726.1">
    <property type="nucleotide sequence ID" value="NZ_CP060010.1"/>
</dbReference>
<proteinExistence type="predicted"/>
<feature type="chain" id="PRO_5036800924" description="Alginate lyase 2 domain-containing protein" evidence="1">
    <location>
        <begin position="23"/>
        <end position="229"/>
    </location>
</feature>
<evidence type="ECO:0008006" key="4">
    <source>
        <dbReference type="Google" id="ProtNLM"/>
    </source>
</evidence>